<feature type="region of interest" description="Disordered" evidence="5">
    <location>
        <begin position="236"/>
        <end position="294"/>
    </location>
</feature>
<dbReference type="Gene3D" id="3.30.230.10">
    <property type="match status" value="1"/>
</dbReference>
<keyword evidence="1" id="KW-0808">Transferase</keyword>
<keyword evidence="3 7" id="KW-0418">Kinase</keyword>
<keyword evidence="4" id="KW-0067">ATP-binding</keyword>
<evidence type="ECO:0000256" key="2">
    <source>
        <dbReference type="ARBA" id="ARBA00022741"/>
    </source>
</evidence>
<dbReference type="EMBL" id="QGUI02000177">
    <property type="protein sequence ID" value="MFO7193197.1"/>
    <property type="molecule type" value="Genomic_DNA"/>
</dbReference>
<dbReference type="InterPro" id="IPR014721">
    <property type="entry name" value="Ribsml_uS5_D2-typ_fold_subgr"/>
</dbReference>
<evidence type="ECO:0000256" key="5">
    <source>
        <dbReference type="SAM" id="MobiDB-lite"/>
    </source>
</evidence>
<dbReference type="Pfam" id="PF00288">
    <property type="entry name" value="GHMP_kinases_N"/>
    <property type="match status" value="1"/>
</dbReference>
<dbReference type="AlphaFoldDB" id="A0ABD6FGZ1"/>
<evidence type="ECO:0000313" key="7">
    <source>
        <dbReference type="EMBL" id="MFO7193197.1"/>
    </source>
</evidence>
<dbReference type="InterPro" id="IPR020568">
    <property type="entry name" value="Ribosomal_Su5_D2-typ_SF"/>
</dbReference>
<dbReference type="GO" id="GO:0016301">
    <property type="term" value="F:kinase activity"/>
    <property type="evidence" value="ECO:0007669"/>
    <property type="project" value="UniProtKB-KW"/>
</dbReference>
<protein>
    <submittedName>
        <fullName evidence="7">GHMP kinase</fullName>
    </submittedName>
</protein>
<gene>
    <name evidence="7" type="ORF">DIU77_013225</name>
</gene>
<evidence type="ECO:0000256" key="3">
    <source>
        <dbReference type="ARBA" id="ARBA00022777"/>
    </source>
</evidence>
<evidence type="ECO:0000259" key="6">
    <source>
        <dbReference type="Pfam" id="PF00288"/>
    </source>
</evidence>
<proteinExistence type="predicted"/>
<dbReference type="InterPro" id="IPR006204">
    <property type="entry name" value="GHMP_kinase_N_dom"/>
</dbReference>
<dbReference type="GO" id="GO:0005524">
    <property type="term" value="F:ATP binding"/>
    <property type="evidence" value="ECO:0007669"/>
    <property type="project" value="UniProtKB-KW"/>
</dbReference>
<organism evidence="7 8">
    <name type="scientific">Thermocrispum agreste</name>
    <dbReference type="NCBI Taxonomy" id="37925"/>
    <lineage>
        <taxon>Bacteria</taxon>
        <taxon>Bacillati</taxon>
        <taxon>Actinomycetota</taxon>
        <taxon>Actinomycetes</taxon>
        <taxon>Pseudonocardiales</taxon>
        <taxon>Pseudonocardiaceae</taxon>
        <taxon>Thermocrispum</taxon>
    </lineage>
</organism>
<dbReference type="InterPro" id="IPR006203">
    <property type="entry name" value="GHMP_knse_ATP-bd_CS"/>
</dbReference>
<dbReference type="SUPFAM" id="SSF54211">
    <property type="entry name" value="Ribosomal protein S5 domain 2-like"/>
    <property type="match status" value="1"/>
</dbReference>
<feature type="domain" description="GHMP kinase N-terminal" evidence="6">
    <location>
        <begin position="14"/>
        <end position="82"/>
    </location>
</feature>
<evidence type="ECO:0000313" key="8">
    <source>
        <dbReference type="Proteomes" id="UP000249324"/>
    </source>
</evidence>
<name>A0ABD6FGZ1_9PSEU</name>
<sequence length="294" mass="31098">MVDPPDRTKAAKAAVLAVAECAARVDVPATGGRLHLRGHLPVGLGMGSSSADIIATIRAVAACYRCVLSPTDIARIAVRAETASDPLMHDGQPVLFAQREGRILEDLGASLPPLAVVGCCTGGGRPVDTLALRPEYGPDDLARFERLRARLRAAIRAADPAGVGEVCTASSLLNQRVLPKAELATLQEIGDDVGAVGVQVAHSGNVAGLLFDATRPDLAQQLHSCRVRLRRAGIPPTRTFRVRQHSAQRSPQGPAHAWTSNSATKEDVRARPHQPGHRHPRPGAARGRARLPEV</sequence>
<evidence type="ECO:0000256" key="1">
    <source>
        <dbReference type="ARBA" id="ARBA00022679"/>
    </source>
</evidence>
<reference evidence="7 8" key="1">
    <citation type="journal article" date="2021" name="BMC Genomics">
        <title>Genome-resolved metagenome and metatranscriptome analyses of thermophilic composting reveal key bacterial players and their metabolic interactions.</title>
        <authorList>
            <person name="Braga L.P.P."/>
            <person name="Pereira R.V."/>
            <person name="Martins L.F."/>
            <person name="Moura L.M.S."/>
            <person name="Sanchez F.B."/>
            <person name="Patane J.S.L."/>
            <person name="da Silva A.M."/>
            <person name="Setubal J.C."/>
        </authorList>
    </citation>
    <scope>NUCLEOTIDE SEQUENCE [LARGE SCALE GENOMIC DNA]</scope>
    <source>
        <strain evidence="7">ZC4RG45</strain>
    </source>
</reference>
<accession>A0ABD6FGZ1</accession>
<dbReference type="PROSITE" id="PS00627">
    <property type="entry name" value="GHMP_KINASES_ATP"/>
    <property type="match status" value="1"/>
</dbReference>
<keyword evidence="2" id="KW-0547">Nucleotide-binding</keyword>
<evidence type="ECO:0000256" key="4">
    <source>
        <dbReference type="ARBA" id="ARBA00022840"/>
    </source>
</evidence>
<dbReference type="Proteomes" id="UP000249324">
    <property type="component" value="Unassembled WGS sequence"/>
</dbReference>
<feature type="compositionally biased region" description="Basic residues" evidence="5">
    <location>
        <begin position="271"/>
        <end position="281"/>
    </location>
</feature>
<comment type="caution">
    <text evidence="7">The sequence shown here is derived from an EMBL/GenBank/DDBJ whole genome shotgun (WGS) entry which is preliminary data.</text>
</comment>